<evidence type="ECO:0000313" key="1">
    <source>
        <dbReference type="EMBL" id="MBJ2176525.1"/>
    </source>
</evidence>
<organism evidence="1 2">
    <name type="scientific">Aureibaculum flavum</name>
    <dbReference type="NCBI Taxonomy" id="2795986"/>
    <lineage>
        <taxon>Bacteria</taxon>
        <taxon>Pseudomonadati</taxon>
        <taxon>Bacteroidota</taxon>
        <taxon>Flavobacteriia</taxon>
        <taxon>Flavobacteriales</taxon>
        <taxon>Flavobacteriaceae</taxon>
        <taxon>Aureibaculum</taxon>
    </lineage>
</organism>
<sequence length="140" mass="16145">MKKIAIILFISGIITSCNTKEKISDFNIVGKWKAEDNSGSGYFIFTKSGFASYNFGNKKMDSVFTRNNKNYNFTYNIDYNMNPINLDLLLQNTETKTGMKMLGMIKLINRNEILYVRGGGNKERPTNFNQKETIRLKRVE</sequence>
<evidence type="ECO:0000313" key="2">
    <source>
        <dbReference type="Proteomes" id="UP000623301"/>
    </source>
</evidence>
<proteinExistence type="predicted"/>
<accession>A0ABS0WX24</accession>
<name>A0ABS0WX24_9FLAO</name>
<comment type="caution">
    <text evidence="1">The sequence shown here is derived from an EMBL/GenBank/DDBJ whole genome shotgun (WGS) entry which is preliminary data.</text>
</comment>
<gene>
    <name evidence="1" type="ORF">JBL43_19915</name>
</gene>
<reference evidence="1 2" key="1">
    <citation type="submission" date="2020-12" db="EMBL/GenBank/DDBJ databases">
        <title>Aureibaculum luteum sp. nov. and Aureibaculum flavum sp. nov., novel members of the family Flavobacteriaceae isolated from Antarctic intertidal sediments.</title>
        <authorList>
            <person name="He X."/>
            <person name="Zhang X."/>
        </authorList>
    </citation>
    <scope>NUCLEOTIDE SEQUENCE [LARGE SCALE GENOMIC DNA]</scope>
    <source>
        <strain evidence="1 2">A20</strain>
    </source>
</reference>
<protein>
    <recommendedName>
        <fullName evidence="3">Lipocalin-like domain-containing protein</fullName>
    </recommendedName>
</protein>
<evidence type="ECO:0008006" key="3">
    <source>
        <dbReference type="Google" id="ProtNLM"/>
    </source>
</evidence>
<dbReference type="RefSeq" id="WP_198843111.1">
    <property type="nucleotide sequence ID" value="NZ_JAEHFJ010000017.1"/>
</dbReference>
<dbReference type="EMBL" id="JAEHFJ010000017">
    <property type="protein sequence ID" value="MBJ2176525.1"/>
    <property type="molecule type" value="Genomic_DNA"/>
</dbReference>
<dbReference type="PROSITE" id="PS51257">
    <property type="entry name" value="PROKAR_LIPOPROTEIN"/>
    <property type="match status" value="1"/>
</dbReference>
<keyword evidence="2" id="KW-1185">Reference proteome</keyword>
<dbReference type="Proteomes" id="UP000623301">
    <property type="component" value="Unassembled WGS sequence"/>
</dbReference>